<dbReference type="GO" id="GO:0012511">
    <property type="term" value="C:monolayer-surrounded lipid storage body"/>
    <property type="evidence" value="ECO:0007669"/>
    <property type="project" value="InterPro"/>
</dbReference>
<evidence type="ECO:0000313" key="9">
    <source>
        <dbReference type="EMBL" id="KAG0458235.1"/>
    </source>
</evidence>
<dbReference type="GO" id="GO:0048608">
    <property type="term" value="P:reproductive structure development"/>
    <property type="evidence" value="ECO:0007669"/>
    <property type="project" value="UniProtKB-ARBA"/>
</dbReference>
<evidence type="ECO:0000256" key="3">
    <source>
        <dbReference type="ARBA" id="ARBA00010858"/>
    </source>
</evidence>
<evidence type="ECO:0000256" key="5">
    <source>
        <dbReference type="ARBA" id="ARBA00022692"/>
    </source>
</evidence>
<evidence type="ECO:0000256" key="8">
    <source>
        <dbReference type="SAM" id="Phobius"/>
    </source>
</evidence>
<evidence type="ECO:0000256" key="4">
    <source>
        <dbReference type="ARBA" id="ARBA00022677"/>
    </source>
</evidence>
<dbReference type="EMBL" id="JADCNL010000012">
    <property type="protein sequence ID" value="KAG0458235.1"/>
    <property type="molecule type" value="Genomic_DNA"/>
</dbReference>
<dbReference type="InterPro" id="IPR000136">
    <property type="entry name" value="Oleosin"/>
</dbReference>
<keyword evidence="6 8" id="KW-1133">Transmembrane helix</keyword>
<evidence type="ECO:0000313" key="10">
    <source>
        <dbReference type="Proteomes" id="UP000636800"/>
    </source>
</evidence>
<keyword evidence="10" id="KW-1185">Reference proteome</keyword>
<dbReference type="OrthoDB" id="341578at2759"/>
<comment type="caution">
    <text evidence="9">The sequence shown here is derived from an EMBL/GenBank/DDBJ whole genome shotgun (WGS) entry which is preliminary data.</text>
</comment>
<dbReference type="Pfam" id="PF01277">
    <property type="entry name" value="Oleosin"/>
    <property type="match status" value="1"/>
</dbReference>
<dbReference type="Proteomes" id="UP000636800">
    <property type="component" value="Chromosome 12"/>
</dbReference>
<keyword evidence="7 8" id="KW-0472">Membrane</keyword>
<protein>
    <submittedName>
        <fullName evidence="9">Uncharacterized protein</fullName>
    </submittedName>
</protein>
<keyword evidence="4" id="KW-0551">Lipid droplet</keyword>
<gene>
    <name evidence="9" type="ORF">HPP92_023392</name>
</gene>
<sequence length="98" mass="10728">MADQQSGHRSPLFQRDGSGSRRLLLRIQDLVTNSGQLVGFLALAISGAILLFLTGVTLAGAILCFIFLAPILLFTSPVWCLRPRWPSVCLPRPPLWLA</sequence>
<organism evidence="9 10">
    <name type="scientific">Vanilla planifolia</name>
    <name type="common">Vanilla</name>
    <dbReference type="NCBI Taxonomy" id="51239"/>
    <lineage>
        <taxon>Eukaryota</taxon>
        <taxon>Viridiplantae</taxon>
        <taxon>Streptophyta</taxon>
        <taxon>Embryophyta</taxon>
        <taxon>Tracheophyta</taxon>
        <taxon>Spermatophyta</taxon>
        <taxon>Magnoliopsida</taxon>
        <taxon>Liliopsida</taxon>
        <taxon>Asparagales</taxon>
        <taxon>Orchidaceae</taxon>
        <taxon>Vanilloideae</taxon>
        <taxon>Vanilleae</taxon>
        <taxon>Vanilla</taxon>
    </lineage>
</organism>
<dbReference type="GO" id="GO:0016020">
    <property type="term" value="C:membrane"/>
    <property type="evidence" value="ECO:0007669"/>
    <property type="project" value="UniProtKB-SubCell"/>
</dbReference>
<evidence type="ECO:0000256" key="7">
    <source>
        <dbReference type="ARBA" id="ARBA00023136"/>
    </source>
</evidence>
<dbReference type="GO" id="GO:0009791">
    <property type="term" value="P:post-embryonic development"/>
    <property type="evidence" value="ECO:0007669"/>
    <property type="project" value="UniProtKB-ARBA"/>
</dbReference>
<proteinExistence type="inferred from homology"/>
<feature type="transmembrane region" description="Helical" evidence="8">
    <location>
        <begin position="30"/>
        <end position="52"/>
    </location>
</feature>
<evidence type="ECO:0000256" key="1">
    <source>
        <dbReference type="ARBA" id="ARBA00004141"/>
    </source>
</evidence>
<evidence type="ECO:0000256" key="2">
    <source>
        <dbReference type="ARBA" id="ARBA00004502"/>
    </source>
</evidence>
<comment type="subcellular location">
    <subcellularLocation>
        <location evidence="2">Lipid droplet</location>
    </subcellularLocation>
    <subcellularLocation>
        <location evidence="1">Membrane</location>
        <topology evidence="1">Multi-pass membrane protein</topology>
    </subcellularLocation>
</comment>
<accession>A0A835PT94</accession>
<comment type="similarity">
    <text evidence="3">Belongs to the oleosin family.</text>
</comment>
<name>A0A835PT94_VANPL</name>
<feature type="transmembrane region" description="Helical" evidence="8">
    <location>
        <begin position="58"/>
        <end position="81"/>
    </location>
</feature>
<keyword evidence="5 8" id="KW-0812">Transmembrane</keyword>
<reference evidence="9 10" key="1">
    <citation type="journal article" date="2020" name="Nat. Food">
        <title>A phased Vanilla planifolia genome enables genetic improvement of flavour and production.</title>
        <authorList>
            <person name="Hasing T."/>
            <person name="Tang H."/>
            <person name="Brym M."/>
            <person name="Khazi F."/>
            <person name="Huang T."/>
            <person name="Chambers A.H."/>
        </authorList>
    </citation>
    <scope>NUCLEOTIDE SEQUENCE [LARGE SCALE GENOMIC DNA]</scope>
    <source>
        <tissue evidence="9">Leaf</tissue>
    </source>
</reference>
<dbReference type="AlphaFoldDB" id="A0A835PT94"/>
<evidence type="ECO:0000256" key="6">
    <source>
        <dbReference type="ARBA" id="ARBA00022989"/>
    </source>
</evidence>